<feature type="transmembrane region" description="Helical" evidence="11">
    <location>
        <begin position="695"/>
        <end position="718"/>
    </location>
</feature>
<feature type="transmembrane region" description="Helical" evidence="11">
    <location>
        <begin position="47"/>
        <end position="64"/>
    </location>
</feature>
<comment type="similarity">
    <text evidence="2">Belongs to the cation transport ATPase (P-type) (TC 3.A.3) family. Type IIA subfamily.</text>
</comment>
<feature type="transmembrane region" description="Helical" evidence="11">
    <location>
        <begin position="225"/>
        <end position="242"/>
    </location>
</feature>
<feature type="transmembrane region" description="Helical" evidence="11">
    <location>
        <begin position="70"/>
        <end position="90"/>
    </location>
</feature>
<feature type="transmembrane region" description="Helical" evidence="11">
    <location>
        <begin position="613"/>
        <end position="636"/>
    </location>
</feature>
<evidence type="ECO:0000313" key="14">
    <source>
        <dbReference type="Proteomes" id="UP000321197"/>
    </source>
</evidence>
<dbReference type="PROSITE" id="PS00154">
    <property type="entry name" value="ATPASE_E1_E2"/>
    <property type="match status" value="1"/>
</dbReference>
<dbReference type="FunFam" id="2.70.150.10:FF:000042">
    <property type="entry name" value="Plasma membrane ATPase"/>
    <property type="match status" value="1"/>
</dbReference>
<dbReference type="InterPro" id="IPR059000">
    <property type="entry name" value="ATPase_P-type_domA"/>
</dbReference>
<feature type="transmembrane region" description="Helical" evidence="11">
    <location>
        <begin position="759"/>
        <end position="779"/>
    </location>
</feature>
<evidence type="ECO:0000259" key="12">
    <source>
        <dbReference type="SMART" id="SM00831"/>
    </source>
</evidence>
<evidence type="ECO:0000256" key="10">
    <source>
        <dbReference type="ARBA" id="ARBA00023136"/>
    </source>
</evidence>
<protein>
    <submittedName>
        <fullName evidence="13">Haloacid dehalogenase</fullName>
    </submittedName>
</protein>
<dbReference type="InterPro" id="IPR008250">
    <property type="entry name" value="ATPase_P-typ_transduc_dom_A_sf"/>
</dbReference>
<evidence type="ECO:0000256" key="8">
    <source>
        <dbReference type="ARBA" id="ARBA00022967"/>
    </source>
</evidence>
<dbReference type="PRINTS" id="PR00119">
    <property type="entry name" value="CATATPASE"/>
</dbReference>
<dbReference type="Pfam" id="PF00690">
    <property type="entry name" value="Cation_ATPase_N"/>
    <property type="match status" value="1"/>
</dbReference>
<dbReference type="SMART" id="SM00831">
    <property type="entry name" value="Cation_ATPase_N"/>
    <property type="match status" value="1"/>
</dbReference>
<keyword evidence="5 11" id="KW-0812">Transmembrane</keyword>
<feature type="transmembrane region" description="Helical" evidence="11">
    <location>
        <begin position="791"/>
        <end position="810"/>
    </location>
</feature>
<dbReference type="InterPro" id="IPR006068">
    <property type="entry name" value="ATPase_P-typ_cation-transptr_C"/>
</dbReference>
<dbReference type="SFLD" id="SFLDG00002">
    <property type="entry name" value="C1.7:_P-type_atpase_like"/>
    <property type="match status" value="1"/>
</dbReference>
<comment type="caution">
    <text evidence="13">The sequence shown here is derived from an EMBL/GenBank/DDBJ whole genome shotgun (WGS) entry which is preliminary data.</text>
</comment>
<keyword evidence="8" id="KW-1278">Translocase</keyword>
<dbReference type="Pfam" id="PF00122">
    <property type="entry name" value="E1-E2_ATPase"/>
    <property type="match status" value="1"/>
</dbReference>
<dbReference type="Pfam" id="PF00689">
    <property type="entry name" value="Cation_ATPase_C"/>
    <property type="match status" value="1"/>
</dbReference>
<evidence type="ECO:0000256" key="2">
    <source>
        <dbReference type="ARBA" id="ARBA00005675"/>
    </source>
</evidence>
<dbReference type="InterPro" id="IPR036412">
    <property type="entry name" value="HAD-like_sf"/>
</dbReference>
<feature type="domain" description="Cation-transporting P-type ATPase N-terminal" evidence="12">
    <location>
        <begin position="1"/>
        <end position="63"/>
    </location>
</feature>
<evidence type="ECO:0000256" key="7">
    <source>
        <dbReference type="ARBA" id="ARBA00022840"/>
    </source>
</evidence>
<dbReference type="Gene3D" id="3.40.1110.10">
    <property type="entry name" value="Calcium-transporting ATPase, cytoplasmic domain N"/>
    <property type="match status" value="1"/>
</dbReference>
<evidence type="ECO:0000256" key="1">
    <source>
        <dbReference type="ARBA" id="ARBA00004141"/>
    </source>
</evidence>
<dbReference type="Gene3D" id="3.40.50.1000">
    <property type="entry name" value="HAD superfamily/HAD-like"/>
    <property type="match status" value="1"/>
</dbReference>
<dbReference type="GO" id="GO:0005524">
    <property type="term" value="F:ATP binding"/>
    <property type="evidence" value="ECO:0007669"/>
    <property type="project" value="UniProtKB-KW"/>
</dbReference>
<reference evidence="13 14" key="1">
    <citation type="submission" date="2019-07" db="EMBL/GenBank/DDBJ databases">
        <title>Whole genome shotgun sequence of Meiothermus hypogaeus NBRC 106114.</title>
        <authorList>
            <person name="Hosoyama A."/>
            <person name="Uohara A."/>
            <person name="Ohji S."/>
            <person name="Ichikawa N."/>
        </authorList>
    </citation>
    <scope>NUCLEOTIDE SEQUENCE [LARGE SCALE GENOMIC DNA]</scope>
    <source>
        <strain evidence="13 14">NBRC 106114</strain>
    </source>
</reference>
<keyword evidence="9 11" id="KW-1133">Transmembrane helix</keyword>
<dbReference type="InterPro" id="IPR044492">
    <property type="entry name" value="P_typ_ATPase_HD_dom"/>
</dbReference>
<proteinExistence type="inferred from homology"/>
<dbReference type="GO" id="GO:0016887">
    <property type="term" value="F:ATP hydrolysis activity"/>
    <property type="evidence" value="ECO:0007669"/>
    <property type="project" value="InterPro"/>
</dbReference>
<dbReference type="SUPFAM" id="SSF81653">
    <property type="entry name" value="Calcium ATPase, transduction domain A"/>
    <property type="match status" value="1"/>
</dbReference>
<dbReference type="PANTHER" id="PTHR42861">
    <property type="entry name" value="CALCIUM-TRANSPORTING ATPASE"/>
    <property type="match status" value="1"/>
</dbReference>
<evidence type="ECO:0000256" key="5">
    <source>
        <dbReference type="ARBA" id="ARBA00022692"/>
    </source>
</evidence>
<dbReference type="AlphaFoldDB" id="A0A511R0E1"/>
<keyword evidence="7" id="KW-0067">ATP-binding</keyword>
<keyword evidence="6" id="KW-0547">Nucleotide-binding</keyword>
<evidence type="ECO:0000256" key="4">
    <source>
        <dbReference type="ARBA" id="ARBA00022553"/>
    </source>
</evidence>
<evidence type="ECO:0000256" key="9">
    <source>
        <dbReference type="ARBA" id="ARBA00022989"/>
    </source>
</evidence>
<feature type="transmembrane region" description="Helical" evidence="11">
    <location>
        <begin position="254"/>
        <end position="278"/>
    </location>
</feature>
<keyword evidence="10 11" id="KW-0472">Membrane</keyword>
<dbReference type="OrthoDB" id="23781at2"/>
<dbReference type="SFLD" id="SFLDF00027">
    <property type="entry name" value="p-type_atpase"/>
    <property type="match status" value="1"/>
</dbReference>
<dbReference type="InterPro" id="IPR018303">
    <property type="entry name" value="ATPase_P-typ_P_site"/>
</dbReference>
<dbReference type="NCBIfam" id="TIGR01494">
    <property type="entry name" value="ATPase_P-type"/>
    <property type="match status" value="2"/>
</dbReference>
<keyword evidence="4" id="KW-0597">Phosphoprotein</keyword>
<dbReference type="Gene3D" id="1.20.1110.10">
    <property type="entry name" value="Calcium-transporting ATPase, transmembrane domain"/>
    <property type="match status" value="3"/>
</dbReference>
<dbReference type="PRINTS" id="PR00120">
    <property type="entry name" value="HATPASE"/>
</dbReference>
<dbReference type="SUPFAM" id="SSF56784">
    <property type="entry name" value="HAD-like"/>
    <property type="match status" value="1"/>
</dbReference>
<evidence type="ECO:0000256" key="11">
    <source>
        <dbReference type="SAM" id="Phobius"/>
    </source>
</evidence>
<dbReference type="FunFam" id="3.40.50.1000:FF:000028">
    <property type="entry name" value="Calcium-transporting P-type ATPase, putative"/>
    <property type="match status" value="1"/>
</dbReference>
<sequence length="830" mass="90408">MSAQLPWTGLSEVEARERLKRQGPNALPEKRPEPLWRRFLRQFKSPLIYILLFALAVDFEVWWLEGRHGWPLESLVIGLILLLNAGLGTWQERKSEAALNKLKRLSSPLVWVERDGAWVQRPSRELVPGDLVRLEAGDRVPADVEVLEGSPLVDESVLTGESLPAEKEEGEELFSGTLLVRGKAFARVQRTGPESALGKLATLLGEIKAEPTPLEHDLHHFGNQVARWVLVLAGALVLLGLFTEGAGRLPQVFLFAVALAVAAVPEGLPAVLTLTLSLGVERMAARKAVVRKLSAVEALGSVTVIATDKTGTLTENRMEVRALDSPDPAQAQVALALANDADHGIGDPMDLALLHYLQRLGLDPEALRQQHPRLSERAFESGHKFQRVTVETPQGPVSYLKGAPEVLLGRSHLPAHEYQSWQEKALAYAAEGYRVLGAAWGSGETEENLQFLGLVLFWDPPRAEVPEAIRKAQEAGIRVLMVTGDHPATALSIAHQIGIPGERVITGSDLEKFSPQALLEAIREVNVFARVSPEHKLRLVELLQSSGEVVAMTGDGVNDAPALKRSDVGVAMGQRGSDVSREVADLVLLDDNFATIVAAIEEGRNIYENIQKFIRFLFSTNLSEVLVVAIGALAAALLNLRDATGALLLPLTAVQILWINLITDGLPAISLTLDKNPSVMQHPPRPPKAPLLDRVSLRFVLVSGSIKALCALGLLGLLPRLGYSLEATRSATFHFMAIGQLFFAYPARHTHLFPLPNPWLHGAVLLGMAVQLLVGMLPASTLALDLVPLPLLLWGVLLGTALLAWGLAELTSRIFWRNHRDLPYTRQATG</sequence>
<gene>
    <name evidence="13" type="ORF">MHY01S_12570</name>
</gene>
<feature type="transmembrane region" description="Helical" evidence="11">
    <location>
        <begin position="730"/>
        <end position="747"/>
    </location>
</feature>
<dbReference type="InterPro" id="IPR023298">
    <property type="entry name" value="ATPase_P-typ_TM_dom_sf"/>
</dbReference>
<name>A0A511R0E1_9DEIN</name>
<evidence type="ECO:0000256" key="3">
    <source>
        <dbReference type="ARBA" id="ARBA00008804"/>
    </source>
</evidence>
<dbReference type="Gene3D" id="2.70.150.10">
    <property type="entry name" value="Calcium-transporting ATPase, cytoplasmic transduction domain A"/>
    <property type="match status" value="1"/>
</dbReference>
<organism evidence="13 14">
    <name type="scientific">Meiothermus hypogaeus NBRC 106114</name>
    <dbReference type="NCBI Taxonomy" id="1227553"/>
    <lineage>
        <taxon>Bacteria</taxon>
        <taxon>Thermotogati</taxon>
        <taxon>Deinococcota</taxon>
        <taxon>Deinococci</taxon>
        <taxon>Thermales</taxon>
        <taxon>Thermaceae</taxon>
        <taxon>Meiothermus</taxon>
    </lineage>
</organism>
<dbReference type="InterPro" id="IPR004014">
    <property type="entry name" value="ATPase_P-typ_cation-transptr_N"/>
</dbReference>
<dbReference type="InterPro" id="IPR023299">
    <property type="entry name" value="ATPase_P-typ_cyto_dom_N"/>
</dbReference>
<accession>A0A511R0E1</accession>
<dbReference type="SUPFAM" id="SSF81660">
    <property type="entry name" value="Metal cation-transporting ATPase, ATP-binding domain N"/>
    <property type="match status" value="1"/>
</dbReference>
<dbReference type="SUPFAM" id="SSF81665">
    <property type="entry name" value="Calcium ATPase, transmembrane domain M"/>
    <property type="match status" value="1"/>
</dbReference>
<dbReference type="GO" id="GO:0016020">
    <property type="term" value="C:membrane"/>
    <property type="evidence" value="ECO:0007669"/>
    <property type="project" value="UniProtKB-SubCell"/>
</dbReference>
<dbReference type="SFLD" id="SFLDS00003">
    <property type="entry name" value="Haloacid_Dehalogenase"/>
    <property type="match status" value="1"/>
</dbReference>
<dbReference type="Proteomes" id="UP000321197">
    <property type="component" value="Unassembled WGS sequence"/>
</dbReference>
<dbReference type="InterPro" id="IPR023214">
    <property type="entry name" value="HAD_sf"/>
</dbReference>
<dbReference type="RefSeq" id="WP_119341118.1">
    <property type="nucleotide sequence ID" value="NZ_BJXL01000031.1"/>
</dbReference>
<evidence type="ECO:0000313" key="13">
    <source>
        <dbReference type="EMBL" id="GEM83091.1"/>
    </source>
</evidence>
<comment type="similarity">
    <text evidence="3">Belongs to the cation transport ATPase (P-type) (TC 3.A.3) family. Type IIIA subfamily.</text>
</comment>
<evidence type="ECO:0000256" key="6">
    <source>
        <dbReference type="ARBA" id="ARBA00022741"/>
    </source>
</evidence>
<dbReference type="EMBL" id="BJXL01000031">
    <property type="protein sequence ID" value="GEM83091.1"/>
    <property type="molecule type" value="Genomic_DNA"/>
</dbReference>
<comment type="subcellular location">
    <subcellularLocation>
        <location evidence="1">Membrane</location>
        <topology evidence="1">Multi-pass membrane protein</topology>
    </subcellularLocation>
</comment>
<feature type="transmembrane region" description="Helical" evidence="11">
    <location>
        <begin position="656"/>
        <end position="674"/>
    </location>
</feature>
<dbReference type="InterPro" id="IPR001757">
    <property type="entry name" value="P_typ_ATPase"/>
</dbReference>
<dbReference type="Pfam" id="PF00702">
    <property type="entry name" value="Hydrolase"/>
    <property type="match status" value="1"/>
</dbReference>